<proteinExistence type="predicted"/>
<dbReference type="PANTHER" id="PTHR16219">
    <property type="entry name" value="AUGMIN SUBUNIT 4 FAMILY MEMBER"/>
    <property type="match status" value="1"/>
</dbReference>
<name>A0A9P8A735_MORAP</name>
<organism evidence="2 3">
    <name type="scientific">Mortierella alpina</name>
    <name type="common">Oleaginous fungus</name>
    <name type="synonym">Mortierella renispora</name>
    <dbReference type="NCBI Taxonomy" id="64518"/>
    <lineage>
        <taxon>Eukaryota</taxon>
        <taxon>Fungi</taxon>
        <taxon>Fungi incertae sedis</taxon>
        <taxon>Mucoromycota</taxon>
        <taxon>Mortierellomycotina</taxon>
        <taxon>Mortierellomycetes</taxon>
        <taxon>Mortierellales</taxon>
        <taxon>Mortierellaceae</taxon>
        <taxon>Mortierella</taxon>
    </lineage>
</organism>
<evidence type="ECO:0008006" key="4">
    <source>
        <dbReference type="Google" id="ProtNLM"/>
    </source>
</evidence>
<accession>A0A9P8A735</accession>
<keyword evidence="1" id="KW-0175">Coiled coil</keyword>
<gene>
    <name evidence="2" type="ORF">KVV02_006262</name>
</gene>
<dbReference type="EMBL" id="JAIFTL010000084">
    <property type="protein sequence ID" value="KAG9323896.1"/>
    <property type="molecule type" value="Genomic_DNA"/>
</dbReference>
<dbReference type="PANTHER" id="PTHR16219:SF1">
    <property type="entry name" value="HAUS AUGMIN-LIKE COMPLEX SUBUNIT 4"/>
    <property type="match status" value="1"/>
</dbReference>
<dbReference type="AlphaFoldDB" id="A0A9P8A735"/>
<feature type="coiled-coil region" evidence="1">
    <location>
        <begin position="302"/>
        <end position="336"/>
    </location>
</feature>
<dbReference type="GO" id="GO:0051225">
    <property type="term" value="P:spindle assembly"/>
    <property type="evidence" value="ECO:0007669"/>
    <property type="project" value="InterPro"/>
</dbReference>
<dbReference type="Proteomes" id="UP000717515">
    <property type="component" value="Unassembled WGS sequence"/>
</dbReference>
<dbReference type="InterPro" id="IPR029327">
    <property type="entry name" value="HAUS4"/>
</dbReference>
<dbReference type="GO" id="GO:0051011">
    <property type="term" value="F:microtubule minus-end binding"/>
    <property type="evidence" value="ECO:0007669"/>
    <property type="project" value="TreeGrafter"/>
</dbReference>
<evidence type="ECO:0000313" key="3">
    <source>
        <dbReference type="Proteomes" id="UP000717515"/>
    </source>
</evidence>
<comment type="caution">
    <text evidence="2">The sequence shown here is derived from an EMBL/GenBank/DDBJ whole genome shotgun (WGS) entry which is preliminary data.</text>
</comment>
<reference evidence="2" key="1">
    <citation type="submission" date="2021-07" db="EMBL/GenBank/DDBJ databases">
        <title>Draft genome of Mortierella alpina, strain LL118, isolated from an aspen leaf litter sample.</title>
        <authorList>
            <person name="Yang S."/>
            <person name="Vinatzer B.A."/>
        </authorList>
    </citation>
    <scope>NUCLEOTIDE SEQUENCE</scope>
    <source>
        <strain evidence="2">LL118</strain>
    </source>
</reference>
<protein>
    <recommendedName>
        <fullName evidence="4">HAUS augmin-like complex subunit 4</fullName>
    </recommendedName>
</protein>
<evidence type="ECO:0000313" key="2">
    <source>
        <dbReference type="EMBL" id="KAG9323896.1"/>
    </source>
</evidence>
<sequence>MQDPDILQRHPRLNRLITDLNARFLTPTGSSLQTDQDLYQARYHLKHKKEYLETKAIFEPIERLRFLPLDNHHHPAHAKHTLEASRTADLQKQVSHHIDRILSILDARRLIVTEASAPLGLASARASMTGSSSTDTSTVSMIELLAGHDPNKDLDGFTLEHLQPHLDALEGFSQPMYRTIEETISARAIDVAILHGNTLHPNTPPAAALERVLEETQKKVAALDRIQDDANLHDLAIQQEVRLLFDTLQKTILVLWEIVLEFKIRHQFEQNTTFQEYFSSLSESIILKLEILRVTLHDSVYDQEAVQKLSALRDTLESKERQLQVQTTQNATLLKQYQSAGPEFNMIVDAYADLMQRIDIVEDDIRRLE</sequence>
<evidence type="ECO:0000256" key="1">
    <source>
        <dbReference type="SAM" id="Coils"/>
    </source>
</evidence>
<dbReference type="GO" id="GO:0070652">
    <property type="term" value="C:HAUS complex"/>
    <property type="evidence" value="ECO:0007669"/>
    <property type="project" value="InterPro"/>
</dbReference>
<dbReference type="Pfam" id="PF14735">
    <property type="entry name" value="HAUS4"/>
    <property type="match status" value="1"/>
</dbReference>